<dbReference type="Proteomes" id="UP000001556">
    <property type="component" value="Chromosome"/>
</dbReference>
<organism evidence="1 2">
    <name type="scientific">Desulforamulus reducens (strain ATCC BAA-1160 / DSM 100696 / MI-1)</name>
    <name type="common">Desulfotomaculum reducens</name>
    <dbReference type="NCBI Taxonomy" id="349161"/>
    <lineage>
        <taxon>Bacteria</taxon>
        <taxon>Bacillati</taxon>
        <taxon>Bacillota</taxon>
        <taxon>Clostridia</taxon>
        <taxon>Eubacteriales</taxon>
        <taxon>Peptococcaceae</taxon>
        <taxon>Desulforamulus</taxon>
    </lineage>
</organism>
<proteinExistence type="predicted"/>
<dbReference type="HOGENOM" id="CLU_057336_1_0_9"/>
<evidence type="ECO:0000313" key="2">
    <source>
        <dbReference type="Proteomes" id="UP000001556"/>
    </source>
</evidence>
<reference evidence="1 2" key="1">
    <citation type="submission" date="2007-03" db="EMBL/GenBank/DDBJ databases">
        <title>Complete sequence of Desulfotomaculum reducens MI-1.</title>
        <authorList>
            <consortium name="US DOE Joint Genome Institute"/>
            <person name="Copeland A."/>
            <person name="Lucas S."/>
            <person name="Lapidus A."/>
            <person name="Barry K."/>
            <person name="Detter J.C."/>
            <person name="Glavina del Rio T."/>
            <person name="Hammon N."/>
            <person name="Israni S."/>
            <person name="Dalin E."/>
            <person name="Tice H."/>
            <person name="Pitluck S."/>
            <person name="Sims D."/>
            <person name="Brettin T."/>
            <person name="Bruce D."/>
            <person name="Han C."/>
            <person name="Tapia R."/>
            <person name="Schmutz J."/>
            <person name="Larimer F."/>
            <person name="Land M."/>
            <person name="Hauser L."/>
            <person name="Kyrpides N."/>
            <person name="Kim E."/>
            <person name="Tebo B.M."/>
            <person name="Richardson P."/>
        </authorList>
    </citation>
    <scope>NUCLEOTIDE SEQUENCE [LARGE SCALE GENOMIC DNA]</scope>
    <source>
        <strain evidence="1 2">MI-1</strain>
    </source>
</reference>
<dbReference type="PANTHER" id="PTHR40053">
    <property type="entry name" value="SPORULATION-CONTROL PROTEIN SPO0M"/>
    <property type="match status" value="1"/>
</dbReference>
<evidence type="ECO:0000313" key="1">
    <source>
        <dbReference type="EMBL" id="ABO48966.1"/>
    </source>
</evidence>
<dbReference type="eggNOG" id="COG4326">
    <property type="taxonomic scope" value="Bacteria"/>
</dbReference>
<dbReference type="KEGG" id="drm:Dred_0420"/>
<dbReference type="EMBL" id="CP000612">
    <property type="protein sequence ID" value="ABO48966.1"/>
    <property type="molecule type" value="Genomic_DNA"/>
</dbReference>
<dbReference type="RefSeq" id="WP_011876804.1">
    <property type="nucleotide sequence ID" value="NC_009253.1"/>
</dbReference>
<accession>A4J1L3</accession>
<keyword evidence="2" id="KW-1185">Reference proteome</keyword>
<name>A4J1L3_DESRM</name>
<protein>
    <submittedName>
        <fullName evidence="1">SpoOM family protein</fullName>
    </submittedName>
</protein>
<dbReference type="STRING" id="349161.Dred_0420"/>
<dbReference type="AlphaFoldDB" id="A4J1L3"/>
<gene>
    <name evidence="1" type="ordered locus">Dred_0420</name>
</gene>
<dbReference type="PANTHER" id="PTHR40053:SF1">
    <property type="entry name" value="SPORULATION-CONTROL PROTEIN SPO0M"/>
    <property type="match status" value="1"/>
</dbReference>
<sequence length="321" mass="35400">MFKKLMASFGVGAAKVNLLLEKGSYRVGETVNGKVIVEGGNVDQDIQSLDVDVLMRVIIKGKEIKRVLDTFQVAQEFHVRAKETKEIAFEYPIPIHYPISKGSLSYSLITRMDISQAVDTDDSDPLVVLPTRDMQLVFDAFKNLGFKDKIGSGKIEQYGQQFEFIPGSLFNEQLKELELKFYSDPHGVKLLMEIEMNGGYMRNGIEHHTELTLPADLLSSGSVQQLADHIKVFLENELTVISVQGPRMAPSYHNYQQTTQHGSGIGGFMGGMVTGMLGGVLLGSLFDGGEEEDSSGMIAGDDENGFDFGLGDFMDFGDDEF</sequence>
<dbReference type="InterPro" id="IPR009776">
    <property type="entry name" value="Spore_0_M"/>
</dbReference>
<dbReference type="Pfam" id="PF07070">
    <property type="entry name" value="Spo0M"/>
    <property type="match status" value="1"/>
</dbReference>
<dbReference type="OrthoDB" id="2351239at2"/>